<keyword evidence="10" id="KW-1185">Reference proteome</keyword>
<evidence type="ECO:0000259" key="8">
    <source>
        <dbReference type="Pfam" id="PF01425"/>
    </source>
</evidence>
<sequence>MNEFRKLTIKDVLKRKDEIYVKKSLETIKLIDDKINSFITINENANGIIPIAVKDNIVTKGLKTTCGSKLLENFVPSFDATVVKKLKKNNFAIVGKTNLDEFAMGTGTEFSAFFVTKNPWDNERVAGGSSGGSAAAVASGEVVAALGSDTGGSIRQPAAFCGVVGFKPTYGLVSRYGLVAFASSLDQIGPITKSSGDAAYIMNIISGKDENDSTTVEKNIDFESLLNENFSNISVAYPEEVFGEGIEEGIKIKFEEFIKFLEKKRIKVEKISFPELKYVVATYYIIAPAEVSSNLSRFDGIRYGNRIKSEGLLETYLKSRKQLGEEVIRRIMLGTFTLSAAYYDAYFEKAQKVRRLISNTINSFLEKYDFIISPTSPITAFKIGEVKDPLVYYMMDIFTIPANLAGLPAISIPFGFSNNLPVGMQIMGKRFDDAKVLGFANFIEKDVPIVFPWEAKK</sequence>
<evidence type="ECO:0000313" key="10">
    <source>
        <dbReference type="Proteomes" id="UP000185490"/>
    </source>
</evidence>
<name>A0ABN4UUT3_9BACT</name>
<feature type="active site" description="Charge relay system" evidence="7">
    <location>
        <position position="129"/>
    </location>
</feature>
<keyword evidence="3 7" id="KW-0547">Nucleotide-binding</keyword>
<keyword evidence="5 7" id="KW-0648">Protein biosynthesis</keyword>
<accession>A0ABN4UUT3</accession>
<dbReference type="Proteomes" id="UP000185490">
    <property type="component" value="Chromosome"/>
</dbReference>
<dbReference type="GO" id="GO:0016874">
    <property type="term" value="F:ligase activity"/>
    <property type="evidence" value="ECO:0007669"/>
    <property type="project" value="UniProtKB-KW"/>
</dbReference>
<dbReference type="InterPro" id="IPR023631">
    <property type="entry name" value="Amidase_dom"/>
</dbReference>
<dbReference type="PANTHER" id="PTHR11895">
    <property type="entry name" value="TRANSAMIDASE"/>
    <property type="match status" value="1"/>
</dbReference>
<dbReference type="Pfam" id="PF01425">
    <property type="entry name" value="Amidase"/>
    <property type="match status" value="1"/>
</dbReference>
<dbReference type="Gene3D" id="3.90.1300.10">
    <property type="entry name" value="Amidase signature (AS) domain"/>
    <property type="match status" value="1"/>
</dbReference>
<evidence type="ECO:0000256" key="6">
    <source>
        <dbReference type="ARBA" id="ARBA00047407"/>
    </source>
</evidence>
<comment type="similarity">
    <text evidence="1 7">Belongs to the amidase family. GatA subfamily.</text>
</comment>
<dbReference type="PANTHER" id="PTHR11895:SF151">
    <property type="entry name" value="GLUTAMYL-TRNA(GLN) AMIDOTRANSFERASE SUBUNIT A"/>
    <property type="match status" value="1"/>
</dbReference>
<dbReference type="NCBIfam" id="TIGR00132">
    <property type="entry name" value="gatA"/>
    <property type="match status" value="1"/>
</dbReference>
<evidence type="ECO:0000256" key="7">
    <source>
        <dbReference type="HAMAP-Rule" id="MF_00120"/>
    </source>
</evidence>
<dbReference type="InterPro" id="IPR020556">
    <property type="entry name" value="Amidase_CS"/>
</dbReference>
<comment type="function">
    <text evidence="7">Allows the formation of correctly charged Gln-tRNA(Gln) through the transamidation of misacylated Glu-tRNA(Gln) in organisms which lack glutaminyl-tRNA synthetase. The reaction takes place in the presence of glutamine and ATP through an activated gamma-phospho-Glu-tRNA(Gln).</text>
</comment>
<dbReference type="EMBL" id="CP007389">
    <property type="protein sequence ID" value="APT73928.1"/>
    <property type="molecule type" value="Genomic_DNA"/>
</dbReference>
<keyword evidence="4 7" id="KW-0067">ATP-binding</keyword>
<evidence type="ECO:0000256" key="4">
    <source>
        <dbReference type="ARBA" id="ARBA00022840"/>
    </source>
</evidence>
<organism evidence="9 10">
    <name type="scientific">Thermosipho melanesiensis</name>
    <dbReference type="NCBI Taxonomy" id="46541"/>
    <lineage>
        <taxon>Bacteria</taxon>
        <taxon>Thermotogati</taxon>
        <taxon>Thermotogota</taxon>
        <taxon>Thermotogae</taxon>
        <taxon>Thermotogales</taxon>
        <taxon>Fervidobacteriaceae</taxon>
        <taxon>Thermosipho</taxon>
    </lineage>
</organism>
<dbReference type="SUPFAM" id="SSF75304">
    <property type="entry name" value="Amidase signature (AS) enzymes"/>
    <property type="match status" value="1"/>
</dbReference>
<comment type="subunit">
    <text evidence="7">Heterotrimer of A, B and C subunits.</text>
</comment>
<dbReference type="EC" id="6.3.5.7" evidence="7"/>
<feature type="active site" description="Charge relay system" evidence="7">
    <location>
        <position position="54"/>
    </location>
</feature>
<gene>
    <name evidence="7 9" type="primary">gatA</name>
    <name evidence="9" type="ORF">BW47_05080</name>
</gene>
<protein>
    <recommendedName>
        <fullName evidence="7">Glutamyl-tRNA(Gln) amidotransferase subunit A</fullName>
        <shortName evidence="7">Glu-ADT subunit A</shortName>
        <ecNumber evidence="7">6.3.5.7</ecNumber>
    </recommendedName>
</protein>
<evidence type="ECO:0000256" key="5">
    <source>
        <dbReference type="ARBA" id="ARBA00022917"/>
    </source>
</evidence>
<dbReference type="InterPro" id="IPR036928">
    <property type="entry name" value="AS_sf"/>
</dbReference>
<comment type="catalytic activity">
    <reaction evidence="6 7">
        <text>L-glutamyl-tRNA(Gln) + L-glutamine + ATP + H2O = L-glutaminyl-tRNA(Gln) + L-glutamate + ADP + phosphate + H(+)</text>
        <dbReference type="Rhea" id="RHEA:17521"/>
        <dbReference type="Rhea" id="RHEA-COMP:9681"/>
        <dbReference type="Rhea" id="RHEA-COMP:9684"/>
        <dbReference type="ChEBI" id="CHEBI:15377"/>
        <dbReference type="ChEBI" id="CHEBI:15378"/>
        <dbReference type="ChEBI" id="CHEBI:29985"/>
        <dbReference type="ChEBI" id="CHEBI:30616"/>
        <dbReference type="ChEBI" id="CHEBI:43474"/>
        <dbReference type="ChEBI" id="CHEBI:58359"/>
        <dbReference type="ChEBI" id="CHEBI:78520"/>
        <dbReference type="ChEBI" id="CHEBI:78521"/>
        <dbReference type="ChEBI" id="CHEBI:456216"/>
        <dbReference type="EC" id="6.3.5.7"/>
    </reaction>
</comment>
<evidence type="ECO:0000313" key="9">
    <source>
        <dbReference type="EMBL" id="APT73928.1"/>
    </source>
</evidence>
<feature type="domain" description="Amidase" evidence="8">
    <location>
        <begin position="49"/>
        <end position="437"/>
    </location>
</feature>
<evidence type="ECO:0000256" key="1">
    <source>
        <dbReference type="ARBA" id="ARBA00008069"/>
    </source>
</evidence>
<dbReference type="InterPro" id="IPR004412">
    <property type="entry name" value="GatA"/>
</dbReference>
<dbReference type="HAMAP" id="MF_00120">
    <property type="entry name" value="GatA"/>
    <property type="match status" value="1"/>
</dbReference>
<dbReference type="RefSeq" id="WP_012057169.1">
    <property type="nucleotide sequence ID" value="NZ_CP007389.1"/>
</dbReference>
<dbReference type="PROSITE" id="PS00571">
    <property type="entry name" value="AMIDASES"/>
    <property type="match status" value="1"/>
</dbReference>
<evidence type="ECO:0000256" key="3">
    <source>
        <dbReference type="ARBA" id="ARBA00022741"/>
    </source>
</evidence>
<proteinExistence type="inferred from homology"/>
<dbReference type="InterPro" id="IPR000120">
    <property type="entry name" value="Amidase"/>
</dbReference>
<keyword evidence="2 7" id="KW-0436">Ligase</keyword>
<reference evidence="9 10" key="1">
    <citation type="submission" date="2014-02" db="EMBL/GenBank/DDBJ databases">
        <title>Diversity of Thermotogales isolates from hydrothermal vents.</title>
        <authorList>
            <person name="Haverkamp T.H.A."/>
            <person name="Lossouarn J."/>
            <person name="Geslin C."/>
            <person name="Nesbo C.L."/>
        </authorList>
    </citation>
    <scope>NUCLEOTIDE SEQUENCE [LARGE SCALE GENOMIC DNA]</scope>
    <source>
        <strain evidence="9 10">431</strain>
    </source>
</reference>
<evidence type="ECO:0000256" key="2">
    <source>
        <dbReference type="ARBA" id="ARBA00022598"/>
    </source>
</evidence>
<feature type="active site" description="Acyl-ester intermediate" evidence="7">
    <location>
        <position position="153"/>
    </location>
</feature>